<accession>A0ABV2KTM1</accession>
<gene>
    <name evidence="3" type="ORF">ABID56_001014</name>
</gene>
<protein>
    <submittedName>
        <fullName evidence="3">mRNA interferase MazF</fullName>
        <ecNumber evidence="3">3.1.-.-</ecNumber>
    </submittedName>
</protein>
<name>A0ABV2KTM1_9BACI</name>
<dbReference type="Pfam" id="PF02452">
    <property type="entry name" value="PemK_toxin"/>
    <property type="match status" value="1"/>
</dbReference>
<dbReference type="InterPro" id="IPR011067">
    <property type="entry name" value="Plasmid_toxin/cell-grow_inhib"/>
</dbReference>
<sequence>MRIERGSIHYVDFGETDGSSVQKGVRPGLIIQNNLGNRFSTTTVAIPLSTKNKGMPTHTEIDLEDCLDGRLASTSYALCEQISVIDRDDVHTKICDVNEDVLEQVEECMMIEFGFIKPSKSQQRRQSELV</sequence>
<proteinExistence type="inferred from homology"/>
<evidence type="ECO:0000313" key="4">
    <source>
        <dbReference type="Proteomes" id="UP001549167"/>
    </source>
</evidence>
<evidence type="ECO:0000256" key="1">
    <source>
        <dbReference type="ARBA" id="ARBA00007521"/>
    </source>
</evidence>
<keyword evidence="2" id="KW-1277">Toxin-antitoxin system</keyword>
<dbReference type="PANTHER" id="PTHR33988:SF2">
    <property type="entry name" value="ENDORIBONUCLEASE MAZF"/>
    <property type="match status" value="1"/>
</dbReference>
<dbReference type="Proteomes" id="UP001549167">
    <property type="component" value="Unassembled WGS sequence"/>
</dbReference>
<evidence type="ECO:0000313" key="3">
    <source>
        <dbReference type="EMBL" id="MET3682924.1"/>
    </source>
</evidence>
<organism evidence="3 4">
    <name type="scientific">Alkalibacillus flavidus</name>
    <dbReference type="NCBI Taxonomy" id="546021"/>
    <lineage>
        <taxon>Bacteria</taxon>
        <taxon>Bacillati</taxon>
        <taxon>Bacillota</taxon>
        <taxon>Bacilli</taxon>
        <taxon>Bacillales</taxon>
        <taxon>Bacillaceae</taxon>
        <taxon>Alkalibacillus</taxon>
    </lineage>
</organism>
<comment type="caution">
    <text evidence="3">The sequence shown here is derived from an EMBL/GenBank/DDBJ whole genome shotgun (WGS) entry which is preliminary data.</text>
</comment>
<dbReference type="EMBL" id="JBEPMX010000004">
    <property type="protein sequence ID" value="MET3682924.1"/>
    <property type="molecule type" value="Genomic_DNA"/>
</dbReference>
<comment type="similarity">
    <text evidence="1">Belongs to the PemK/MazF family.</text>
</comment>
<keyword evidence="4" id="KW-1185">Reference proteome</keyword>
<evidence type="ECO:0000256" key="2">
    <source>
        <dbReference type="ARBA" id="ARBA00022649"/>
    </source>
</evidence>
<dbReference type="EC" id="3.1.-.-" evidence="3"/>
<dbReference type="PANTHER" id="PTHR33988">
    <property type="entry name" value="ENDORIBONUCLEASE MAZF-RELATED"/>
    <property type="match status" value="1"/>
</dbReference>
<dbReference type="SUPFAM" id="SSF50118">
    <property type="entry name" value="Cell growth inhibitor/plasmid maintenance toxic component"/>
    <property type="match status" value="1"/>
</dbReference>
<dbReference type="Gene3D" id="2.30.30.110">
    <property type="match status" value="1"/>
</dbReference>
<keyword evidence="3" id="KW-0378">Hydrolase</keyword>
<reference evidence="3 4" key="1">
    <citation type="submission" date="2024-06" db="EMBL/GenBank/DDBJ databases">
        <title>Genomic Encyclopedia of Type Strains, Phase IV (KMG-IV): sequencing the most valuable type-strain genomes for metagenomic binning, comparative biology and taxonomic classification.</title>
        <authorList>
            <person name="Goeker M."/>
        </authorList>
    </citation>
    <scope>NUCLEOTIDE SEQUENCE [LARGE SCALE GENOMIC DNA]</scope>
    <source>
        <strain evidence="3 4">DSM 23520</strain>
    </source>
</reference>
<dbReference type="RefSeq" id="WP_354219524.1">
    <property type="nucleotide sequence ID" value="NZ_JBEPMX010000004.1"/>
</dbReference>
<dbReference type="GO" id="GO:0016787">
    <property type="term" value="F:hydrolase activity"/>
    <property type="evidence" value="ECO:0007669"/>
    <property type="project" value="UniProtKB-KW"/>
</dbReference>
<dbReference type="InterPro" id="IPR003477">
    <property type="entry name" value="PemK-like"/>
</dbReference>